<protein>
    <submittedName>
        <fullName evidence="2">BadF-type ATPase</fullName>
    </submittedName>
</protein>
<dbReference type="InterPro" id="IPR002731">
    <property type="entry name" value="ATPase_BadF"/>
</dbReference>
<dbReference type="EMBL" id="FNCN01000002">
    <property type="protein sequence ID" value="SDG14174.1"/>
    <property type="molecule type" value="Genomic_DNA"/>
</dbReference>
<dbReference type="Pfam" id="PF01869">
    <property type="entry name" value="BcrAD_BadFG"/>
    <property type="match status" value="1"/>
</dbReference>
<dbReference type="PANTHER" id="PTHR43190">
    <property type="entry name" value="N-ACETYL-D-GLUCOSAMINE KINASE"/>
    <property type="match status" value="1"/>
</dbReference>
<gene>
    <name evidence="2" type="ORF">SAMN05421505_10241</name>
</gene>
<feature type="domain" description="ATPase BadF/BadG/BcrA/BcrD type" evidence="1">
    <location>
        <begin position="5"/>
        <end position="303"/>
    </location>
</feature>
<dbReference type="STRING" id="504805.SAMN05421505_10241"/>
<proteinExistence type="predicted"/>
<evidence type="ECO:0000313" key="2">
    <source>
        <dbReference type="EMBL" id="SDG14174.1"/>
    </source>
</evidence>
<dbReference type="InterPro" id="IPR052519">
    <property type="entry name" value="Euk-type_GlcNAc_Kinase"/>
</dbReference>
<organism evidence="2 3">
    <name type="scientific">Sinosporangium album</name>
    <dbReference type="NCBI Taxonomy" id="504805"/>
    <lineage>
        <taxon>Bacteria</taxon>
        <taxon>Bacillati</taxon>
        <taxon>Actinomycetota</taxon>
        <taxon>Actinomycetes</taxon>
        <taxon>Streptosporangiales</taxon>
        <taxon>Streptosporangiaceae</taxon>
        <taxon>Sinosporangium</taxon>
    </lineage>
</organism>
<dbReference type="AlphaFoldDB" id="A0A1G7RU50"/>
<keyword evidence="3" id="KW-1185">Reference proteome</keyword>
<dbReference type="RefSeq" id="WP_176955221.1">
    <property type="nucleotide sequence ID" value="NZ_FNCN01000002.1"/>
</dbReference>
<evidence type="ECO:0000313" key="3">
    <source>
        <dbReference type="Proteomes" id="UP000198923"/>
    </source>
</evidence>
<dbReference type="Proteomes" id="UP000198923">
    <property type="component" value="Unassembled WGS sequence"/>
</dbReference>
<dbReference type="SUPFAM" id="SSF53067">
    <property type="entry name" value="Actin-like ATPase domain"/>
    <property type="match status" value="2"/>
</dbReference>
<name>A0A1G7RU50_9ACTN</name>
<accession>A0A1G7RU50</accession>
<dbReference type="PANTHER" id="PTHR43190:SF3">
    <property type="entry name" value="N-ACETYL-D-GLUCOSAMINE KINASE"/>
    <property type="match status" value="1"/>
</dbReference>
<sequence>MSLVLGVDAGGTSTRAVVATAAGVPLGSGRAEGGNPAAQGIPLACANIAQAVSAALRGEDPARVTAVTVGLAGSGVLQHPQAREAFDAAFRSVGVTAAPHVLGDVVVAFAAGTAEPAGTVVLSGTGAICARIADREEMAIADGFGWQLGDEGSGFWVGRAAAKAVVRHLARGASASTPLTGLVVEHLLGDQPPVVATGRDLADLVCGAVQAGPPVALAALAPLVARASLAGDPMAVVIVEEAAARLVASACEVRDLSDDSPIVLAGSVLTTPGPFQDAVRARLDEMWRSPVSAALDGASAAAWLAACEAFALAEAEARSLHAALVRPRTLPPIG</sequence>
<dbReference type="Gene3D" id="3.30.420.40">
    <property type="match status" value="2"/>
</dbReference>
<evidence type="ECO:0000259" key="1">
    <source>
        <dbReference type="Pfam" id="PF01869"/>
    </source>
</evidence>
<dbReference type="InterPro" id="IPR043129">
    <property type="entry name" value="ATPase_NBD"/>
</dbReference>
<reference evidence="2 3" key="1">
    <citation type="submission" date="2016-10" db="EMBL/GenBank/DDBJ databases">
        <authorList>
            <person name="de Groot N.N."/>
        </authorList>
    </citation>
    <scope>NUCLEOTIDE SEQUENCE [LARGE SCALE GENOMIC DNA]</scope>
    <source>
        <strain evidence="2 3">CPCC 201354</strain>
    </source>
</reference>